<feature type="modified residue" description="N6-(pyridoxal phosphate)lysine" evidence="14">
    <location>
        <position position="172"/>
    </location>
</feature>
<accession>A0A7K1LFZ9</accession>
<keyword evidence="6 17" id="KW-0032">Aminotransferase</keyword>
<dbReference type="Gene3D" id="3.30.470.10">
    <property type="match status" value="1"/>
</dbReference>
<dbReference type="InterPro" id="IPR018300">
    <property type="entry name" value="Aminotrans_IV_CS"/>
</dbReference>
<evidence type="ECO:0000256" key="12">
    <source>
        <dbReference type="ARBA" id="ARBA00048798"/>
    </source>
</evidence>
<dbReference type="Pfam" id="PF01063">
    <property type="entry name" value="Aminotran_4"/>
    <property type="match status" value="1"/>
</dbReference>
<evidence type="ECO:0000256" key="16">
    <source>
        <dbReference type="RuleBase" id="RU004516"/>
    </source>
</evidence>
<evidence type="ECO:0000313" key="20">
    <source>
        <dbReference type="Proteomes" id="UP000462152"/>
    </source>
</evidence>
<comment type="catalytic activity">
    <reaction evidence="12 17">
        <text>L-isoleucine + 2-oxoglutarate = (S)-3-methyl-2-oxopentanoate + L-glutamate</text>
        <dbReference type="Rhea" id="RHEA:24801"/>
        <dbReference type="ChEBI" id="CHEBI:16810"/>
        <dbReference type="ChEBI" id="CHEBI:29985"/>
        <dbReference type="ChEBI" id="CHEBI:35146"/>
        <dbReference type="ChEBI" id="CHEBI:58045"/>
        <dbReference type="EC" id="2.6.1.42"/>
    </reaction>
</comment>
<keyword evidence="10 17" id="KW-0100">Branched-chain amino acid biosynthesis</keyword>
<dbReference type="InterPro" id="IPR005786">
    <property type="entry name" value="B_amino_transII"/>
</dbReference>
<comment type="catalytic activity">
    <reaction evidence="11 17">
        <text>L-valine + 2-oxoglutarate = 3-methyl-2-oxobutanoate + L-glutamate</text>
        <dbReference type="Rhea" id="RHEA:24813"/>
        <dbReference type="ChEBI" id="CHEBI:11851"/>
        <dbReference type="ChEBI" id="CHEBI:16810"/>
        <dbReference type="ChEBI" id="CHEBI:29985"/>
        <dbReference type="ChEBI" id="CHEBI:57762"/>
        <dbReference type="EC" id="2.6.1.42"/>
    </reaction>
</comment>
<dbReference type="Proteomes" id="UP000462152">
    <property type="component" value="Unassembled WGS sequence"/>
</dbReference>
<dbReference type="PROSITE" id="PS00770">
    <property type="entry name" value="AA_TRANSFER_CLASS_4"/>
    <property type="match status" value="1"/>
</dbReference>
<dbReference type="EMBL" id="WOGT01000001">
    <property type="protein sequence ID" value="MUN54124.1"/>
    <property type="molecule type" value="Genomic_DNA"/>
</dbReference>
<dbReference type="InterPro" id="IPR036038">
    <property type="entry name" value="Aminotransferase-like"/>
</dbReference>
<dbReference type="SUPFAM" id="SSF56752">
    <property type="entry name" value="D-aminoacid aminotransferase-like PLP-dependent enzymes"/>
    <property type="match status" value="1"/>
</dbReference>
<feature type="region of interest" description="Disordered" evidence="18">
    <location>
        <begin position="1"/>
        <end position="20"/>
    </location>
</feature>
<evidence type="ECO:0000256" key="18">
    <source>
        <dbReference type="SAM" id="MobiDB-lite"/>
    </source>
</evidence>
<dbReference type="GO" id="GO:0009099">
    <property type="term" value="P:L-valine biosynthetic process"/>
    <property type="evidence" value="ECO:0007669"/>
    <property type="project" value="UniProtKB-UniPathway"/>
</dbReference>
<dbReference type="OrthoDB" id="9804984at2"/>
<evidence type="ECO:0000256" key="14">
    <source>
        <dbReference type="PIRSR" id="PIRSR006468-1"/>
    </source>
</evidence>
<evidence type="ECO:0000256" key="8">
    <source>
        <dbReference type="ARBA" id="ARBA00022679"/>
    </source>
</evidence>
<dbReference type="Gene3D" id="3.20.10.10">
    <property type="entry name" value="D-amino Acid Aminotransferase, subunit A, domain 2"/>
    <property type="match status" value="1"/>
</dbReference>
<comment type="catalytic activity">
    <reaction evidence="13 17">
        <text>L-leucine + 2-oxoglutarate = 4-methyl-2-oxopentanoate + L-glutamate</text>
        <dbReference type="Rhea" id="RHEA:18321"/>
        <dbReference type="ChEBI" id="CHEBI:16810"/>
        <dbReference type="ChEBI" id="CHEBI:17865"/>
        <dbReference type="ChEBI" id="CHEBI:29985"/>
        <dbReference type="ChEBI" id="CHEBI:57427"/>
        <dbReference type="EC" id="2.6.1.42"/>
    </reaction>
</comment>
<dbReference type="PIRSF" id="PIRSF006468">
    <property type="entry name" value="BCAT1"/>
    <property type="match status" value="1"/>
</dbReference>
<dbReference type="InterPro" id="IPR043131">
    <property type="entry name" value="BCAT-like_N"/>
</dbReference>
<dbReference type="GO" id="GO:0009097">
    <property type="term" value="P:isoleucine biosynthetic process"/>
    <property type="evidence" value="ECO:0007669"/>
    <property type="project" value="UniProtKB-UniPathway"/>
</dbReference>
<name>A0A7K1LFZ9_9MICC</name>
<evidence type="ECO:0000256" key="6">
    <source>
        <dbReference type="ARBA" id="ARBA00022576"/>
    </source>
</evidence>
<dbReference type="InterPro" id="IPR033939">
    <property type="entry name" value="BCAT_family"/>
</dbReference>
<keyword evidence="8 17" id="KW-0808">Transferase</keyword>
<dbReference type="GO" id="GO:0009098">
    <property type="term" value="P:L-leucine biosynthetic process"/>
    <property type="evidence" value="ECO:0007669"/>
    <property type="project" value="UniProtKB-UniPathway"/>
</dbReference>
<evidence type="ECO:0000256" key="3">
    <source>
        <dbReference type="ARBA" id="ARBA00004931"/>
    </source>
</evidence>
<evidence type="ECO:0000256" key="15">
    <source>
        <dbReference type="RuleBase" id="RU004106"/>
    </source>
</evidence>
<gene>
    <name evidence="19" type="ORF">GMA10_02615</name>
</gene>
<dbReference type="UniPathway" id="UPA00048">
    <property type="reaction ID" value="UER00073"/>
</dbReference>
<dbReference type="InterPro" id="IPR043132">
    <property type="entry name" value="BCAT-like_C"/>
</dbReference>
<dbReference type="InterPro" id="IPR001544">
    <property type="entry name" value="Aminotrans_IV"/>
</dbReference>
<organism evidence="19 20">
    <name type="scientific">Rothia koreensis</name>
    <dbReference type="NCBI Taxonomy" id="592378"/>
    <lineage>
        <taxon>Bacteria</taxon>
        <taxon>Bacillati</taxon>
        <taxon>Actinomycetota</taxon>
        <taxon>Actinomycetes</taxon>
        <taxon>Micrococcales</taxon>
        <taxon>Micrococcaceae</taxon>
        <taxon>Rothia</taxon>
    </lineage>
</organism>
<dbReference type="AlphaFoldDB" id="A0A7K1LFZ9"/>
<comment type="pathway">
    <text evidence="4">Amino-acid biosynthesis; L-leucine biosynthesis; L-leucine from 3-methyl-2-oxobutanoate: step 4/4.</text>
</comment>
<sequence>MTDHVAKVEWSGESPDGGEWRDARIEPYGPLSLDPATSVLHYGQEVFEGLKAYRHQDGSVWLFRPEANAQRFQKSARRLALPELPVDLFVDAVRNLVEKDSRWIPEGEGTSLYLRPFMIATEKFLGVRPTHEALFEVIASPAANYFGTPEPVDIWWARDYARAGEGGTGAAKCGGNYAASLLPQTEAEEKGCKQVIFTDPHRDNAVEELGGMNVFFVFSDGTLVTPELTGTILEGITRTSIIQLAEEQGYRVVERKITVDEWRDGVESGEIAEVFACGTAAVVAPMGRLLWEDGEIPAAKNTNGEVTELLRTQLTGIQTGRVEDRFGWLTRVV</sequence>
<evidence type="ECO:0000256" key="2">
    <source>
        <dbReference type="ARBA" id="ARBA00004824"/>
    </source>
</evidence>
<dbReference type="CDD" id="cd01557">
    <property type="entry name" value="BCAT_beta_family"/>
    <property type="match status" value="1"/>
</dbReference>
<dbReference type="PANTHER" id="PTHR11825">
    <property type="entry name" value="SUBGROUP IIII AMINOTRANSFERASE"/>
    <property type="match status" value="1"/>
</dbReference>
<keyword evidence="20" id="KW-1185">Reference proteome</keyword>
<comment type="cofactor">
    <cofactor evidence="1 16">
        <name>pyridoxal 5'-phosphate</name>
        <dbReference type="ChEBI" id="CHEBI:597326"/>
    </cofactor>
</comment>
<comment type="pathway">
    <text evidence="2">Amino-acid biosynthesis; L-isoleucine biosynthesis; L-isoleucine from 2-oxobutanoate: step 4/4.</text>
</comment>
<reference evidence="19 20" key="1">
    <citation type="submission" date="2019-12" db="EMBL/GenBank/DDBJ databases">
        <authorList>
            <person name="Li J."/>
            <person name="Shi Y."/>
            <person name="Xu G."/>
            <person name="Xiao D."/>
            <person name="Ran X."/>
        </authorList>
    </citation>
    <scope>NUCLEOTIDE SEQUENCE [LARGE SCALE GENOMIC DNA]</scope>
    <source>
        <strain evidence="19 20">JCM 15915</strain>
    </source>
</reference>
<dbReference type="EC" id="2.6.1.42" evidence="17"/>
<dbReference type="NCBIfam" id="TIGR01123">
    <property type="entry name" value="ilvE_II"/>
    <property type="match status" value="1"/>
</dbReference>
<evidence type="ECO:0000256" key="1">
    <source>
        <dbReference type="ARBA" id="ARBA00001933"/>
    </source>
</evidence>
<dbReference type="GO" id="GO:0004084">
    <property type="term" value="F:branched-chain-amino-acid transaminase activity"/>
    <property type="evidence" value="ECO:0007669"/>
    <property type="project" value="UniProtKB-EC"/>
</dbReference>
<keyword evidence="9 16" id="KW-0663">Pyridoxal phosphate</keyword>
<evidence type="ECO:0000256" key="10">
    <source>
        <dbReference type="ARBA" id="ARBA00023304"/>
    </source>
</evidence>
<evidence type="ECO:0000256" key="17">
    <source>
        <dbReference type="RuleBase" id="RU004517"/>
    </source>
</evidence>
<dbReference type="PANTHER" id="PTHR11825:SF44">
    <property type="entry name" value="BRANCHED-CHAIN-AMINO-ACID AMINOTRANSFERASE"/>
    <property type="match status" value="1"/>
</dbReference>
<comment type="caution">
    <text evidence="19">The sequence shown here is derived from an EMBL/GenBank/DDBJ whole genome shotgun (WGS) entry which is preliminary data.</text>
</comment>
<comment type="pathway">
    <text evidence="3">Amino-acid biosynthesis; L-valine biosynthesis; L-valine from pyruvate: step 4/4.</text>
</comment>
<evidence type="ECO:0000256" key="5">
    <source>
        <dbReference type="ARBA" id="ARBA00009320"/>
    </source>
</evidence>
<proteinExistence type="inferred from homology"/>
<evidence type="ECO:0000256" key="9">
    <source>
        <dbReference type="ARBA" id="ARBA00022898"/>
    </source>
</evidence>
<evidence type="ECO:0000256" key="4">
    <source>
        <dbReference type="ARBA" id="ARBA00005072"/>
    </source>
</evidence>
<evidence type="ECO:0000256" key="7">
    <source>
        <dbReference type="ARBA" id="ARBA00022605"/>
    </source>
</evidence>
<dbReference type="NCBIfam" id="NF009897">
    <property type="entry name" value="PRK13357.1"/>
    <property type="match status" value="1"/>
</dbReference>
<keyword evidence="7 17" id="KW-0028">Amino-acid biosynthesis</keyword>
<evidence type="ECO:0000313" key="19">
    <source>
        <dbReference type="EMBL" id="MUN54124.1"/>
    </source>
</evidence>
<dbReference type="UniPathway" id="UPA00047">
    <property type="reaction ID" value="UER00058"/>
</dbReference>
<dbReference type="UniPathway" id="UPA00049">
    <property type="reaction ID" value="UER00062"/>
</dbReference>
<protein>
    <recommendedName>
        <fullName evidence="17">Branched-chain-amino-acid aminotransferase</fullName>
        <ecNumber evidence="17">2.6.1.42</ecNumber>
    </recommendedName>
</protein>
<comment type="similarity">
    <text evidence="5 15">Belongs to the class-IV pyridoxal-phosphate-dependent aminotransferase family.</text>
</comment>
<evidence type="ECO:0000256" key="11">
    <source>
        <dbReference type="ARBA" id="ARBA00048212"/>
    </source>
</evidence>
<feature type="non-terminal residue" evidence="19">
    <location>
        <position position="1"/>
    </location>
</feature>
<evidence type="ECO:0000256" key="13">
    <source>
        <dbReference type="ARBA" id="ARBA00049229"/>
    </source>
</evidence>
<dbReference type="RefSeq" id="WP_156265275.1">
    <property type="nucleotide sequence ID" value="NZ_WOGT01000001.1"/>
</dbReference>